<dbReference type="PANTHER" id="PTHR43710:SF2">
    <property type="entry name" value="2-HYDROXYACYL-COA LYASE 1"/>
    <property type="match status" value="1"/>
</dbReference>
<organism evidence="6 7">
    <name type="scientific">Limosilactobacillus reuteri CF48-3A</name>
    <dbReference type="NCBI Taxonomy" id="525341"/>
    <lineage>
        <taxon>Bacteria</taxon>
        <taxon>Bacillati</taxon>
        <taxon>Bacillota</taxon>
        <taxon>Bacilli</taxon>
        <taxon>Lactobacillales</taxon>
        <taxon>Lactobacillaceae</taxon>
        <taxon>Limosilactobacillus</taxon>
    </lineage>
</organism>
<dbReference type="InterPro" id="IPR045025">
    <property type="entry name" value="HACL1-like"/>
</dbReference>
<evidence type="ECO:0000256" key="2">
    <source>
        <dbReference type="ARBA" id="ARBA00022723"/>
    </source>
</evidence>
<dbReference type="AlphaFoldDB" id="A0A8D9S486"/>
<keyword evidence="3" id="KW-0460">Magnesium</keyword>
<feature type="domain" description="Thiamine pyrophosphate enzyme N-terminal TPP-binding" evidence="5">
    <location>
        <begin position="16"/>
        <end position="74"/>
    </location>
</feature>
<dbReference type="InterPro" id="IPR012001">
    <property type="entry name" value="Thiamin_PyroP_enz_TPP-bd_dom"/>
</dbReference>
<dbReference type="Gene3D" id="3.40.50.970">
    <property type="match status" value="1"/>
</dbReference>
<dbReference type="GO" id="GO:0008949">
    <property type="term" value="F:oxalyl-CoA decarboxylase activity"/>
    <property type="evidence" value="ECO:0007669"/>
    <property type="project" value="UniProtKB-EC"/>
</dbReference>
<dbReference type="GO" id="GO:0001561">
    <property type="term" value="P:fatty acid alpha-oxidation"/>
    <property type="evidence" value="ECO:0007669"/>
    <property type="project" value="TreeGrafter"/>
</dbReference>
<evidence type="ECO:0000256" key="4">
    <source>
        <dbReference type="ARBA" id="ARBA00023239"/>
    </source>
</evidence>
<dbReference type="EC" id="4.1.1.8" evidence="6"/>
<comment type="cofactor">
    <cofactor evidence="1">
        <name>thiamine diphosphate</name>
        <dbReference type="ChEBI" id="CHEBI:58937"/>
    </cofactor>
</comment>
<dbReference type="SUPFAM" id="SSF52518">
    <property type="entry name" value="Thiamin diphosphate-binding fold (THDP-binding)"/>
    <property type="match status" value="1"/>
</dbReference>
<evidence type="ECO:0000313" key="6">
    <source>
        <dbReference type="EMBL" id="EEI66555.1"/>
    </source>
</evidence>
<name>A0A8D9S486_LIMRT</name>
<dbReference type="Proteomes" id="UP000003419">
    <property type="component" value="Unassembled WGS sequence"/>
</dbReference>
<gene>
    <name evidence="6" type="ORF">HMPREF0534_0121</name>
</gene>
<dbReference type="Pfam" id="PF02776">
    <property type="entry name" value="TPP_enzyme_N"/>
    <property type="match status" value="1"/>
</dbReference>
<keyword evidence="2" id="KW-0479">Metal-binding</keyword>
<evidence type="ECO:0000256" key="1">
    <source>
        <dbReference type="ARBA" id="ARBA00001964"/>
    </source>
</evidence>
<comment type="caution">
    <text evidence="6">The sequence shown here is derived from an EMBL/GenBank/DDBJ whole genome shotgun (WGS) entry which is preliminary data.</text>
</comment>
<dbReference type="GO" id="GO:0046872">
    <property type="term" value="F:metal ion binding"/>
    <property type="evidence" value="ECO:0007669"/>
    <property type="project" value="UniProtKB-KW"/>
</dbReference>
<reference evidence="6 7" key="1">
    <citation type="submission" date="2009-01" db="EMBL/GenBank/DDBJ databases">
        <authorList>
            <person name="Qin X."/>
            <person name="Bachman B."/>
            <person name="Battles P."/>
            <person name="Bell A."/>
            <person name="Bess C."/>
            <person name="Bickham C."/>
            <person name="Chaboub L."/>
            <person name="Chen D."/>
            <person name="Coyle M."/>
            <person name="Deiros D.R."/>
            <person name="Dinh H."/>
            <person name="Forbes L."/>
            <person name="Fowler G."/>
            <person name="Francisco L."/>
            <person name="Fu Q."/>
            <person name="Gubbala S."/>
            <person name="Hale W."/>
            <person name="Han Y."/>
            <person name="Hemphill L."/>
            <person name="Highlander S.K."/>
            <person name="Hirani K."/>
            <person name="Hogues M."/>
            <person name="Jackson L."/>
            <person name="Jakkamsetti A."/>
            <person name="Javaid M."/>
            <person name="Jiang H."/>
            <person name="Korchina V."/>
            <person name="Kovar C."/>
            <person name="Lara F."/>
            <person name="Lee S."/>
            <person name="Mata R."/>
            <person name="Mathew T."/>
            <person name="Moen C."/>
            <person name="Morales K."/>
            <person name="Munidasa M."/>
            <person name="Nazareth L."/>
            <person name="Ngo R."/>
            <person name="Nguyen L."/>
            <person name="Okwuonu G."/>
            <person name="Ongeri F."/>
            <person name="Patil S."/>
            <person name="Petrosino J."/>
            <person name="Pham C."/>
            <person name="Pham P."/>
            <person name="Pu L.-L."/>
            <person name="Puazo M."/>
            <person name="Raj R."/>
            <person name="Reid J."/>
            <person name="Rouhana J."/>
            <person name="Saada N."/>
            <person name="Shang Y."/>
            <person name="Simmons D."/>
            <person name="Thornton R."/>
            <person name="Warren J."/>
            <person name="Weissenberger G."/>
            <person name="Zhang J."/>
            <person name="Zhang L."/>
            <person name="Zhou C."/>
            <person name="Zhu D."/>
            <person name="Muzny D."/>
            <person name="Worley K."/>
            <person name="Gibbs R."/>
        </authorList>
    </citation>
    <scope>NUCLEOTIDE SEQUENCE [LARGE SCALE GENOMIC DNA]</scope>
    <source>
        <strain evidence="6 7">CF48-3A</strain>
    </source>
</reference>
<evidence type="ECO:0000313" key="7">
    <source>
        <dbReference type="Proteomes" id="UP000003419"/>
    </source>
</evidence>
<evidence type="ECO:0000256" key="3">
    <source>
        <dbReference type="ARBA" id="ARBA00022842"/>
    </source>
</evidence>
<dbReference type="InterPro" id="IPR029061">
    <property type="entry name" value="THDP-binding"/>
</dbReference>
<proteinExistence type="predicted"/>
<sequence length="75" mass="8178">MIEGSQIMVGDSLNKTGANLLIKALQENNINRMYGIVGIPVTDLARLAELRGMKYYGFRREDSAVNVAAATGYLT</sequence>
<dbReference type="PANTHER" id="PTHR43710">
    <property type="entry name" value="2-HYDROXYACYL-COA LYASE"/>
    <property type="match status" value="1"/>
</dbReference>
<protein>
    <submittedName>
        <fullName evidence="6">Putative oxalyl-CoA decarboxylase</fullName>
        <ecNumber evidence="6">4.1.1.8</ecNumber>
    </submittedName>
</protein>
<evidence type="ECO:0000259" key="5">
    <source>
        <dbReference type="Pfam" id="PF02776"/>
    </source>
</evidence>
<dbReference type="EMBL" id="ACHG01000013">
    <property type="protein sequence ID" value="EEI66555.1"/>
    <property type="molecule type" value="Genomic_DNA"/>
</dbReference>
<keyword evidence="4 6" id="KW-0456">Lyase</keyword>
<dbReference type="GO" id="GO:0030976">
    <property type="term" value="F:thiamine pyrophosphate binding"/>
    <property type="evidence" value="ECO:0007669"/>
    <property type="project" value="InterPro"/>
</dbReference>
<accession>A0A8D9S486</accession>